<dbReference type="Proteomes" id="UP001497644">
    <property type="component" value="Chromosome 1"/>
</dbReference>
<reference evidence="1 2" key="1">
    <citation type="submission" date="2024-04" db="EMBL/GenBank/DDBJ databases">
        <authorList>
            <consortium name="Molecular Ecology Group"/>
        </authorList>
    </citation>
    <scope>NUCLEOTIDE SEQUENCE [LARGE SCALE GENOMIC DNA]</scope>
</reference>
<evidence type="ECO:0000313" key="1">
    <source>
        <dbReference type="EMBL" id="CAL1673263.1"/>
    </source>
</evidence>
<gene>
    <name evidence="1" type="ORF">LPLAT_LOCUS192</name>
</gene>
<dbReference type="AlphaFoldDB" id="A0AAV2N132"/>
<accession>A0AAV2N132</accession>
<protein>
    <submittedName>
        <fullName evidence="1">Uncharacterized protein</fullName>
    </submittedName>
</protein>
<name>A0AAV2N132_9HYME</name>
<sequence length="73" mass="7901">MAERLAGPLGTAENPLSAVLPGLPRETNMAVRQPLELQRLHLAVAVLYHKINITALLPTPRVSSSRVSRGTHI</sequence>
<proteinExistence type="predicted"/>
<evidence type="ECO:0000313" key="2">
    <source>
        <dbReference type="Proteomes" id="UP001497644"/>
    </source>
</evidence>
<organism evidence="1 2">
    <name type="scientific">Lasius platythorax</name>
    <dbReference type="NCBI Taxonomy" id="488582"/>
    <lineage>
        <taxon>Eukaryota</taxon>
        <taxon>Metazoa</taxon>
        <taxon>Ecdysozoa</taxon>
        <taxon>Arthropoda</taxon>
        <taxon>Hexapoda</taxon>
        <taxon>Insecta</taxon>
        <taxon>Pterygota</taxon>
        <taxon>Neoptera</taxon>
        <taxon>Endopterygota</taxon>
        <taxon>Hymenoptera</taxon>
        <taxon>Apocrita</taxon>
        <taxon>Aculeata</taxon>
        <taxon>Formicoidea</taxon>
        <taxon>Formicidae</taxon>
        <taxon>Formicinae</taxon>
        <taxon>Lasius</taxon>
        <taxon>Lasius</taxon>
    </lineage>
</organism>
<keyword evidence="2" id="KW-1185">Reference proteome</keyword>
<dbReference type="EMBL" id="OZ034824">
    <property type="protein sequence ID" value="CAL1673263.1"/>
    <property type="molecule type" value="Genomic_DNA"/>
</dbReference>